<dbReference type="Pfam" id="PF00535">
    <property type="entry name" value="Glycos_transf_2"/>
    <property type="match status" value="1"/>
</dbReference>
<keyword evidence="2" id="KW-0808">Transferase</keyword>
<accession>A0A6N7QEV4</accession>
<organism evidence="2 5">
    <name type="scientific">Xanthomonas sontii</name>
    <dbReference type="NCBI Taxonomy" id="2650745"/>
    <lineage>
        <taxon>Bacteria</taxon>
        <taxon>Pseudomonadati</taxon>
        <taxon>Pseudomonadota</taxon>
        <taxon>Gammaproteobacteria</taxon>
        <taxon>Lysobacterales</taxon>
        <taxon>Lysobacteraceae</taxon>
        <taxon>Xanthomonas</taxon>
    </lineage>
</organism>
<feature type="domain" description="Glycosyltransferase 2-like" evidence="1">
    <location>
        <begin position="11"/>
        <end position="181"/>
    </location>
</feature>
<dbReference type="Proteomes" id="UP000439314">
    <property type="component" value="Unassembled WGS sequence"/>
</dbReference>
<evidence type="ECO:0000313" key="2">
    <source>
        <dbReference type="EMBL" id="MRH01687.1"/>
    </source>
</evidence>
<evidence type="ECO:0000313" key="5">
    <source>
        <dbReference type="Proteomes" id="UP000439314"/>
    </source>
</evidence>
<comment type="caution">
    <text evidence="2">The sequence shown here is derived from an EMBL/GenBank/DDBJ whole genome shotgun (WGS) entry which is preliminary data.</text>
</comment>
<dbReference type="InterPro" id="IPR050256">
    <property type="entry name" value="Glycosyltransferase_2"/>
</dbReference>
<proteinExistence type="predicted"/>
<dbReference type="InterPro" id="IPR029044">
    <property type="entry name" value="Nucleotide-diphossugar_trans"/>
</dbReference>
<dbReference type="PANTHER" id="PTHR48090">
    <property type="entry name" value="UNDECAPRENYL-PHOSPHATE 4-DEOXY-4-FORMAMIDO-L-ARABINOSE TRANSFERASE-RELATED"/>
    <property type="match status" value="1"/>
</dbReference>
<protein>
    <submittedName>
        <fullName evidence="2">Glycosyltransferase</fullName>
    </submittedName>
</protein>
<dbReference type="InterPro" id="IPR001173">
    <property type="entry name" value="Glyco_trans_2-like"/>
</dbReference>
<evidence type="ECO:0000313" key="4">
    <source>
        <dbReference type="Proteomes" id="UP000437931"/>
    </source>
</evidence>
<keyword evidence="4" id="KW-1185">Reference proteome</keyword>
<dbReference type="AlphaFoldDB" id="A0A6N7QEV4"/>
<dbReference type="EMBL" id="WJPM01000014">
    <property type="protein sequence ID" value="MRH76019.1"/>
    <property type="molecule type" value="Genomic_DNA"/>
</dbReference>
<dbReference type="SUPFAM" id="SSF53448">
    <property type="entry name" value="Nucleotide-diphospho-sugar transferases"/>
    <property type="match status" value="1"/>
</dbReference>
<dbReference type="CDD" id="cd04179">
    <property type="entry name" value="DPM_DPG-synthase_like"/>
    <property type="match status" value="1"/>
</dbReference>
<dbReference type="Proteomes" id="UP000437931">
    <property type="component" value="Unassembled WGS sequence"/>
</dbReference>
<reference evidence="3" key="2">
    <citation type="journal article" date="2020" name="Plant Dis.">
        <title>A Grain Rot of Rice in Iran Caused by a Xanthomonas Strain Closely Related to X. sacchari.</title>
        <authorList>
            <person name="Mirghasempour S.A."/>
            <person name="Huang S."/>
            <person name="Studholme D.J."/>
            <person name="Brady C.L."/>
        </authorList>
    </citation>
    <scope>NUCLEOTIDE SEQUENCE</scope>
    <source>
        <strain evidence="3">SAM114</strain>
    </source>
</reference>
<evidence type="ECO:0000259" key="1">
    <source>
        <dbReference type="Pfam" id="PF00535"/>
    </source>
</evidence>
<evidence type="ECO:0000313" key="3">
    <source>
        <dbReference type="EMBL" id="MRH76019.1"/>
    </source>
</evidence>
<dbReference type="EMBL" id="WJPN01000014">
    <property type="protein sequence ID" value="MRH01687.1"/>
    <property type="molecule type" value="Genomic_DNA"/>
</dbReference>
<reference evidence="4 5" key="1">
    <citation type="submission" date="2019-11" db="EMBL/GenBank/DDBJ databases">
        <title>First report of rice panicle blight caused by Xanthomonas sp. in Iran.</title>
        <authorList>
            <person name="Mirghasempour S.A."/>
            <person name="Huang S."/>
            <person name="Brady C.L."/>
            <person name="Studholme D.J."/>
        </authorList>
    </citation>
    <scope>NUCLEOTIDE SEQUENCE [LARGE SCALE GENOMIC DNA]</scope>
    <source>
        <strain evidence="2 5">ASD011</strain>
        <strain evidence="4">SAM114</strain>
    </source>
</reference>
<dbReference type="Gene3D" id="3.90.550.10">
    <property type="entry name" value="Spore Coat Polysaccharide Biosynthesis Protein SpsA, Chain A"/>
    <property type="match status" value="1"/>
</dbReference>
<gene>
    <name evidence="2" type="ORF">GIY21_15430</name>
    <name evidence="3" type="ORF">GIY22_15445</name>
</gene>
<dbReference type="PANTHER" id="PTHR48090:SF7">
    <property type="entry name" value="RFBJ PROTEIN"/>
    <property type="match status" value="1"/>
</dbReference>
<dbReference type="GO" id="GO:0016740">
    <property type="term" value="F:transferase activity"/>
    <property type="evidence" value="ECO:0007669"/>
    <property type="project" value="UniProtKB-KW"/>
</dbReference>
<name>A0A6N7QEV4_9XANT</name>
<sequence>MVPMNKKNVLVFVPVYNCQKQISRVLDQLEQDWVVGAVSAVIVVDNQSTDQTASVVAQRIQARGDKYIQLLRNSSNYGLGGSHKVAFQYAAEHGFEWLVVLHGDDQGSIVDFRPFIDRSKDLSIDAVLGSRFMRGASAPGYSRFRIFGNLVFNLVYSACLGRRIHDLGAGLNMYRVSSLRKQEYVKYPDNLTFNCVMLCSQVIKRDSIMFAPITWREDDQVSNVKLFRQSIQTLKIALAAFFRRGKFASSEHRQVKVAAYSWEVKNV</sequence>